<accession>A0A9X1WA40</accession>
<dbReference type="Pfam" id="PF03372">
    <property type="entry name" value="Exo_endo_phos"/>
    <property type="match status" value="1"/>
</dbReference>
<gene>
    <name evidence="3" type="ORF">LNL84_10085</name>
</gene>
<evidence type="ECO:0000313" key="3">
    <source>
        <dbReference type="EMBL" id="MCJ2377177.1"/>
    </source>
</evidence>
<protein>
    <submittedName>
        <fullName evidence="3">Endonuclease/exonuclease/phosphatase family protein</fullName>
    </submittedName>
</protein>
<feature type="chain" id="PRO_5040832191" evidence="1">
    <location>
        <begin position="28"/>
        <end position="301"/>
    </location>
</feature>
<dbReference type="InterPro" id="IPR036691">
    <property type="entry name" value="Endo/exonu/phosph_ase_sf"/>
</dbReference>
<feature type="domain" description="Endonuclease/exonuclease/phosphatase" evidence="2">
    <location>
        <begin position="34"/>
        <end position="293"/>
    </location>
</feature>
<organism evidence="3 4">
    <name type="scientific">Vibrio gelatinilyticus</name>
    <dbReference type="NCBI Taxonomy" id="2893468"/>
    <lineage>
        <taxon>Bacteria</taxon>
        <taxon>Pseudomonadati</taxon>
        <taxon>Pseudomonadota</taxon>
        <taxon>Gammaproteobacteria</taxon>
        <taxon>Vibrionales</taxon>
        <taxon>Vibrionaceae</taxon>
        <taxon>Vibrio</taxon>
    </lineage>
</organism>
<dbReference type="AlphaFoldDB" id="A0A9X1WA40"/>
<feature type="signal peptide" evidence="1">
    <location>
        <begin position="1"/>
        <end position="27"/>
    </location>
</feature>
<proteinExistence type="predicted"/>
<dbReference type="Proteomes" id="UP001139488">
    <property type="component" value="Unassembled WGS sequence"/>
</dbReference>
<keyword evidence="4" id="KW-1185">Reference proteome</keyword>
<sequence length="301" mass="34042">MSLKFYKNTRILLTGLLIALSSIPLSAAPVTLSSWNIEWLTKTPNPRFPQSLRVEDDFEALQRHLYSFNPDILAFQEVDSIEAIQKVVGSGYSIYLSQRADPENFRQQFDGTNQYTGFAVKSELNVTNVEDVRLVSSANSKLRFASYLIWHREDLPSVHLLSVHLKAGCSGKYSKSKSCKTLKVQGEAINGWIKARNTKQQPYIVLGDFNHNLAYAGDWLWLTMTSSLNHSPRLVTQKTKALCKVRSHKSEHKTHQFRSLIDHIIMSPDLNSSPAVQNVIASKEVLEFKMSDHCPISTAVY</sequence>
<comment type="caution">
    <text evidence="3">The sequence shown here is derived from an EMBL/GenBank/DDBJ whole genome shotgun (WGS) entry which is preliminary data.</text>
</comment>
<name>A0A9X1WA40_9VIBR</name>
<evidence type="ECO:0000313" key="4">
    <source>
        <dbReference type="Proteomes" id="UP001139488"/>
    </source>
</evidence>
<keyword evidence="3" id="KW-0378">Hydrolase</keyword>
<reference evidence="3" key="1">
    <citation type="submission" date="2021-11" db="EMBL/GenBank/DDBJ databases">
        <title>Vibrio ZSDE26 sp. nov. and Vibrio ZSDZ34 sp. nov., isolated from coastal seawater in Qingdao.</title>
        <authorList>
            <person name="Zhang P."/>
        </authorList>
    </citation>
    <scope>NUCLEOTIDE SEQUENCE</scope>
    <source>
        <strain evidence="3">ZSDZ34</strain>
    </source>
</reference>
<dbReference type="SUPFAM" id="SSF56219">
    <property type="entry name" value="DNase I-like"/>
    <property type="match status" value="1"/>
</dbReference>
<dbReference type="GO" id="GO:0004519">
    <property type="term" value="F:endonuclease activity"/>
    <property type="evidence" value="ECO:0007669"/>
    <property type="project" value="UniProtKB-KW"/>
</dbReference>
<dbReference type="Gene3D" id="3.60.10.10">
    <property type="entry name" value="Endonuclease/exonuclease/phosphatase"/>
    <property type="match status" value="1"/>
</dbReference>
<dbReference type="RefSeq" id="WP_244357113.1">
    <property type="nucleotide sequence ID" value="NZ_JAJNNZ010000006.1"/>
</dbReference>
<evidence type="ECO:0000259" key="2">
    <source>
        <dbReference type="Pfam" id="PF03372"/>
    </source>
</evidence>
<dbReference type="InterPro" id="IPR005135">
    <property type="entry name" value="Endo/exonuclease/phosphatase"/>
</dbReference>
<evidence type="ECO:0000256" key="1">
    <source>
        <dbReference type="SAM" id="SignalP"/>
    </source>
</evidence>
<keyword evidence="1" id="KW-0732">Signal</keyword>
<keyword evidence="3" id="KW-0540">Nuclease</keyword>
<keyword evidence="3" id="KW-0255">Endonuclease</keyword>
<dbReference type="EMBL" id="JAJNNZ010000006">
    <property type="protein sequence ID" value="MCJ2377177.1"/>
    <property type="molecule type" value="Genomic_DNA"/>
</dbReference>